<feature type="binding site" evidence="9">
    <location>
        <position position="101"/>
    </location>
    <ligand>
        <name>S-adenosyl-L-methionine</name>
        <dbReference type="ChEBI" id="CHEBI:59789"/>
    </ligand>
</feature>
<name>A0A5M3Z0N2_ASPTE</name>
<feature type="compositionally biased region" description="Low complexity" evidence="10">
    <location>
        <begin position="170"/>
        <end position="181"/>
    </location>
</feature>
<evidence type="ECO:0000256" key="2">
    <source>
        <dbReference type="ARBA" id="ARBA00022555"/>
    </source>
</evidence>
<evidence type="ECO:0000256" key="1">
    <source>
        <dbReference type="ARBA" id="ARBA00000142"/>
    </source>
</evidence>
<dbReference type="Proteomes" id="UP000452235">
    <property type="component" value="Unassembled WGS sequence"/>
</dbReference>
<dbReference type="InterPro" id="IPR029063">
    <property type="entry name" value="SAM-dependent_MTases_sf"/>
</dbReference>
<feature type="binding site" evidence="9">
    <location>
        <begin position="317"/>
        <end position="319"/>
    </location>
    <ligand>
        <name>S-adenosyl-L-methionine</name>
        <dbReference type="ChEBI" id="CHEBI:59789"/>
    </ligand>
</feature>
<evidence type="ECO:0000256" key="3">
    <source>
        <dbReference type="ARBA" id="ARBA00022603"/>
    </source>
</evidence>
<dbReference type="PANTHER" id="PTHR23417">
    <property type="entry name" value="3-DEOXY-D-MANNO-OCTULOSONIC-ACID TRANSFERASE/TRNA GUANINE-N 7 - -METHYLTRANSFERASE"/>
    <property type="match status" value="1"/>
</dbReference>
<keyword evidence="8 9" id="KW-0539">Nucleus</keyword>
<proteinExistence type="inferred from homology"/>
<sequence length="345" mass="38402">MGNSRNKRGKREANRQRTVEALARAQSGADTGAALQLPQKKFYRQRAHANPFSDHQLKYPLSPAHMDWASHYPAFENPDPAQTNLGGFRKLLKDVEVVDIGCGFGGLLIGLAPLLPDTLIVGMEIRIQVLDYVNARIQALRTQQRHLKLKSASGGSDAAPESPAAPPTPSEAASPDSTTPSEQQAPTTLVPGGFQNISAIRSNTMKFFPNFFGRGQLSKIFICFPDPHFKARKHKMRIISETLNAEYAYALRPGGLLYTITDVEEYHHWILRHFREPEVDGAVPCDDGADGIKELFERVSDEELQQDPCVEVMREATEEGKKVSRNKGNKYVAVFRRKADPEWPA</sequence>
<protein>
    <recommendedName>
        <fullName evidence="9">tRNA (guanine-N(7)-)-methyltransferase</fullName>
        <ecNumber evidence="9">2.1.1.33</ecNumber>
    </recommendedName>
    <alternativeName>
        <fullName evidence="9">Transfer RNA methyltransferase 8</fullName>
    </alternativeName>
    <alternativeName>
        <fullName evidence="9">tRNA (guanine(46)-N(7))-methyltransferase</fullName>
    </alternativeName>
    <alternativeName>
        <fullName evidence="9">tRNA(m7G46)-methyltransferase</fullName>
    </alternativeName>
</protein>
<evidence type="ECO:0000256" key="9">
    <source>
        <dbReference type="HAMAP-Rule" id="MF_03055"/>
    </source>
</evidence>
<dbReference type="SUPFAM" id="SSF53335">
    <property type="entry name" value="S-adenosyl-L-methionine-dependent methyltransferases"/>
    <property type="match status" value="1"/>
</dbReference>
<dbReference type="UniPathway" id="UPA00989"/>
<evidence type="ECO:0000256" key="5">
    <source>
        <dbReference type="ARBA" id="ARBA00022691"/>
    </source>
</evidence>
<dbReference type="AlphaFoldDB" id="A0A5M3Z0N2"/>
<gene>
    <name evidence="9" type="primary">TRM8</name>
    <name evidence="11" type="ORF">ATEIFO6365_0006034300</name>
</gene>
<keyword evidence="6 9" id="KW-0819">tRNA processing</keyword>
<dbReference type="HAMAP" id="MF_03055">
    <property type="entry name" value="tRNA_methyltr_TrmB_euk"/>
    <property type="match status" value="1"/>
</dbReference>
<comment type="subcellular location">
    <subcellularLocation>
        <location evidence="9">Nucleus</location>
    </subcellularLocation>
</comment>
<dbReference type="GO" id="GO:0008176">
    <property type="term" value="F:tRNA (guanine(46)-N7)-methyltransferase activity"/>
    <property type="evidence" value="ECO:0007669"/>
    <property type="project" value="UniProtKB-UniRule"/>
</dbReference>
<evidence type="ECO:0000256" key="4">
    <source>
        <dbReference type="ARBA" id="ARBA00022679"/>
    </source>
</evidence>
<dbReference type="PROSITE" id="PS51625">
    <property type="entry name" value="SAM_MT_TRMB"/>
    <property type="match status" value="1"/>
</dbReference>
<dbReference type="EMBL" id="BLJY01000006">
    <property type="protein sequence ID" value="GFF17006.1"/>
    <property type="molecule type" value="Genomic_DNA"/>
</dbReference>
<keyword evidence="7 9" id="KW-0694">RNA-binding</keyword>
<keyword evidence="4 9" id="KW-0808">Transferase</keyword>
<dbReference type="InterPro" id="IPR025763">
    <property type="entry name" value="Trm8_euk"/>
</dbReference>
<dbReference type="GO" id="GO:0000049">
    <property type="term" value="F:tRNA binding"/>
    <property type="evidence" value="ECO:0007669"/>
    <property type="project" value="UniProtKB-UniRule"/>
</dbReference>
<keyword evidence="5 9" id="KW-0949">S-adenosyl-L-methionine</keyword>
<dbReference type="GO" id="GO:0005634">
    <property type="term" value="C:nucleus"/>
    <property type="evidence" value="ECO:0007669"/>
    <property type="project" value="UniProtKB-SubCell"/>
</dbReference>
<dbReference type="OrthoDB" id="47276at2759"/>
<reference evidence="11 12" key="1">
    <citation type="submission" date="2020-01" db="EMBL/GenBank/DDBJ databases">
        <title>Aspergillus terreus IFO 6365 whole genome shotgun sequence.</title>
        <authorList>
            <person name="Kanamasa S."/>
            <person name="Takahashi H."/>
        </authorList>
    </citation>
    <scope>NUCLEOTIDE SEQUENCE [LARGE SCALE GENOMIC DNA]</scope>
    <source>
        <strain evidence="11 12">IFO 6365</strain>
    </source>
</reference>
<feature type="binding site" evidence="9">
    <location>
        <begin position="124"/>
        <end position="125"/>
    </location>
    <ligand>
        <name>S-adenosyl-L-methionine</name>
        <dbReference type="ChEBI" id="CHEBI:59789"/>
    </ligand>
</feature>
<dbReference type="Gene3D" id="3.40.50.150">
    <property type="entry name" value="Vaccinia Virus protein VP39"/>
    <property type="match status" value="1"/>
</dbReference>
<dbReference type="EC" id="2.1.1.33" evidence="9"/>
<dbReference type="InterPro" id="IPR003358">
    <property type="entry name" value="tRNA_(Gua-N-7)_MeTrfase_Trmb"/>
</dbReference>
<dbReference type="VEuPathDB" id="FungiDB:ATEG_03113"/>
<keyword evidence="3 9" id="KW-0489">Methyltransferase</keyword>
<comment type="pathway">
    <text evidence="9">tRNA modification; N(7)-methylguanine-tRNA biosynthesis.</text>
</comment>
<evidence type="ECO:0000313" key="12">
    <source>
        <dbReference type="Proteomes" id="UP000452235"/>
    </source>
</evidence>
<feature type="binding site" evidence="9">
    <location>
        <position position="223"/>
    </location>
    <ligand>
        <name>S-adenosyl-L-methionine</name>
        <dbReference type="ChEBI" id="CHEBI:59789"/>
    </ligand>
</feature>
<dbReference type="PANTHER" id="PTHR23417:SF16">
    <property type="entry name" value="TRNA (GUANINE-N(7)-)-METHYLTRANSFERASE"/>
    <property type="match status" value="1"/>
</dbReference>
<evidence type="ECO:0000256" key="6">
    <source>
        <dbReference type="ARBA" id="ARBA00022694"/>
    </source>
</evidence>
<organism evidence="11 12">
    <name type="scientific">Aspergillus terreus</name>
    <dbReference type="NCBI Taxonomy" id="33178"/>
    <lineage>
        <taxon>Eukaryota</taxon>
        <taxon>Fungi</taxon>
        <taxon>Dikarya</taxon>
        <taxon>Ascomycota</taxon>
        <taxon>Pezizomycotina</taxon>
        <taxon>Eurotiomycetes</taxon>
        <taxon>Eurotiomycetidae</taxon>
        <taxon>Eurotiales</taxon>
        <taxon>Aspergillaceae</taxon>
        <taxon>Aspergillus</taxon>
        <taxon>Aspergillus subgen. Circumdati</taxon>
    </lineage>
</organism>
<evidence type="ECO:0000256" key="8">
    <source>
        <dbReference type="ARBA" id="ARBA00023242"/>
    </source>
</evidence>
<comment type="caution">
    <text evidence="11">The sequence shown here is derived from an EMBL/GenBank/DDBJ whole genome shotgun (WGS) entry which is preliminary data.</text>
</comment>
<feature type="binding site" evidence="9">
    <location>
        <begin position="203"/>
        <end position="204"/>
    </location>
    <ligand>
        <name>S-adenosyl-L-methionine</name>
        <dbReference type="ChEBI" id="CHEBI:59789"/>
    </ligand>
</feature>
<evidence type="ECO:0000256" key="10">
    <source>
        <dbReference type="SAM" id="MobiDB-lite"/>
    </source>
</evidence>
<feature type="active site" evidence="9">
    <location>
        <position position="226"/>
    </location>
</feature>
<feature type="region of interest" description="Disordered" evidence="10">
    <location>
        <begin position="148"/>
        <end position="190"/>
    </location>
</feature>
<comment type="subunit">
    <text evidence="9">Forms a complex with TRM82.</text>
</comment>
<feature type="compositionally biased region" description="Low complexity" evidence="10">
    <location>
        <begin position="151"/>
        <end position="162"/>
    </location>
</feature>
<keyword evidence="12" id="KW-1185">Reference proteome</keyword>
<dbReference type="GO" id="GO:0043527">
    <property type="term" value="C:tRNA methyltransferase complex"/>
    <property type="evidence" value="ECO:0007669"/>
    <property type="project" value="TreeGrafter"/>
</dbReference>
<dbReference type="Pfam" id="PF02390">
    <property type="entry name" value="Methyltransf_4"/>
    <property type="match status" value="2"/>
</dbReference>
<keyword evidence="2 9" id="KW-0820">tRNA-binding</keyword>
<evidence type="ECO:0000256" key="7">
    <source>
        <dbReference type="ARBA" id="ARBA00022884"/>
    </source>
</evidence>
<evidence type="ECO:0000313" key="11">
    <source>
        <dbReference type="EMBL" id="GFF17006.1"/>
    </source>
</evidence>
<comment type="similarity">
    <text evidence="9">Belongs to the class I-like SAM-binding methyltransferase superfamily. TrmB family.</text>
</comment>
<comment type="function">
    <text evidence="9">Catalyzes the formation of N(7)-methylguanine at position 46 (m7G46) in tRNA.</text>
</comment>
<comment type="catalytic activity">
    <reaction evidence="1 9">
        <text>guanosine(46) in tRNA + S-adenosyl-L-methionine = N(7)-methylguanosine(46) in tRNA + S-adenosyl-L-homocysteine</text>
        <dbReference type="Rhea" id="RHEA:42708"/>
        <dbReference type="Rhea" id="RHEA-COMP:10188"/>
        <dbReference type="Rhea" id="RHEA-COMP:10189"/>
        <dbReference type="ChEBI" id="CHEBI:57856"/>
        <dbReference type="ChEBI" id="CHEBI:59789"/>
        <dbReference type="ChEBI" id="CHEBI:74269"/>
        <dbReference type="ChEBI" id="CHEBI:74480"/>
        <dbReference type="EC" id="2.1.1.33"/>
    </reaction>
</comment>
<accession>A0A5M3Z0N2</accession>